<dbReference type="InterPro" id="IPR002156">
    <property type="entry name" value="RNaseH_domain"/>
</dbReference>
<proteinExistence type="predicted"/>
<dbReference type="GO" id="GO:0003676">
    <property type="term" value="F:nucleic acid binding"/>
    <property type="evidence" value="ECO:0007669"/>
    <property type="project" value="InterPro"/>
</dbReference>
<dbReference type="Pfam" id="PF13456">
    <property type="entry name" value="RVT_3"/>
    <property type="match status" value="1"/>
</dbReference>
<reference evidence="2 3" key="1">
    <citation type="submission" date="2018-10" db="EMBL/GenBank/DDBJ databases">
        <title>A high-quality apple genome assembly.</title>
        <authorList>
            <person name="Hu J."/>
        </authorList>
    </citation>
    <scope>NUCLEOTIDE SEQUENCE [LARGE SCALE GENOMIC DNA]</scope>
    <source>
        <strain evidence="3">cv. HFTH1</strain>
        <tissue evidence="2">Young leaf</tissue>
    </source>
</reference>
<name>A0A498HGL6_MALDO</name>
<accession>A0A498HGL6</accession>
<gene>
    <name evidence="2" type="ORF">DVH24_007126</name>
</gene>
<dbReference type="Proteomes" id="UP000290289">
    <property type="component" value="Chromosome 16"/>
</dbReference>
<dbReference type="AlphaFoldDB" id="A0A498HGL6"/>
<feature type="domain" description="RNase H type-1" evidence="1">
    <location>
        <begin position="4"/>
        <end position="69"/>
    </location>
</feature>
<evidence type="ECO:0000313" key="3">
    <source>
        <dbReference type="Proteomes" id="UP000290289"/>
    </source>
</evidence>
<keyword evidence="3" id="KW-1185">Reference proteome</keyword>
<dbReference type="EMBL" id="RDQH01000342">
    <property type="protein sequence ID" value="RXH69870.1"/>
    <property type="molecule type" value="Genomic_DNA"/>
</dbReference>
<sequence length="93" mass="10632">MCLFTNLILESDSFQIVAALKESSISINLSTVRPIVKDVISMMAMITRVHHFHVRCQANTIAHQLAQYALHSGCFCCWFKDPPDLIYDLLIEY</sequence>
<organism evidence="2 3">
    <name type="scientific">Malus domestica</name>
    <name type="common">Apple</name>
    <name type="synonym">Pyrus malus</name>
    <dbReference type="NCBI Taxonomy" id="3750"/>
    <lineage>
        <taxon>Eukaryota</taxon>
        <taxon>Viridiplantae</taxon>
        <taxon>Streptophyta</taxon>
        <taxon>Embryophyta</taxon>
        <taxon>Tracheophyta</taxon>
        <taxon>Spermatophyta</taxon>
        <taxon>Magnoliopsida</taxon>
        <taxon>eudicotyledons</taxon>
        <taxon>Gunneridae</taxon>
        <taxon>Pentapetalae</taxon>
        <taxon>rosids</taxon>
        <taxon>fabids</taxon>
        <taxon>Rosales</taxon>
        <taxon>Rosaceae</taxon>
        <taxon>Amygdaloideae</taxon>
        <taxon>Maleae</taxon>
        <taxon>Malus</taxon>
    </lineage>
</organism>
<evidence type="ECO:0000259" key="1">
    <source>
        <dbReference type="Pfam" id="PF13456"/>
    </source>
</evidence>
<comment type="caution">
    <text evidence="2">The sequence shown here is derived from an EMBL/GenBank/DDBJ whole genome shotgun (WGS) entry which is preliminary data.</text>
</comment>
<evidence type="ECO:0000313" key="2">
    <source>
        <dbReference type="EMBL" id="RXH69870.1"/>
    </source>
</evidence>
<dbReference type="GO" id="GO:0004523">
    <property type="term" value="F:RNA-DNA hybrid ribonuclease activity"/>
    <property type="evidence" value="ECO:0007669"/>
    <property type="project" value="InterPro"/>
</dbReference>
<protein>
    <recommendedName>
        <fullName evidence="1">RNase H type-1 domain-containing protein</fullName>
    </recommendedName>
</protein>